<dbReference type="InterPro" id="IPR036388">
    <property type="entry name" value="WH-like_DNA-bd_sf"/>
</dbReference>
<dbReference type="GO" id="GO:0016740">
    <property type="term" value="F:transferase activity"/>
    <property type="evidence" value="ECO:0007669"/>
    <property type="project" value="UniProtKB-KW"/>
</dbReference>
<dbReference type="PROSITE" id="PS50110">
    <property type="entry name" value="RESPONSE_REGULATORY"/>
    <property type="match status" value="1"/>
</dbReference>
<evidence type="ECO:0000256" key="6">
    <source>
        <dbReference type="ARBA" id="ARBA00023125"/>
    </source>
</evidence>
<dbReference type="InterPro" id="IPR001789">
    <property type="entry name" value="Sig_transdc_resp-reg_receiver"/>
</dbReference>
<keyword evidence="3 9" id="KW-0597">Phosphoprotein</keyword>
<dbReference type="SUPFAM" id="SSF52172">
    <property type="entry name" value="CheY-like"/>
    <property type="match status" value="1"/>
</dbReference>
<dbReference type="InterPro" id="IPR011006">
    <property type="entry name" value="CheY-like_superfamily"/>
</dbReference>
<evidence type="ECO:0000313" key="12">
    <source>
        <dbReference type="Proteomes" id="UP000094463"/>
    </source>
</evidence>
<dbReference type="Gene3D" id="1.10.10.10">
    <property type="entry name" value="Winged helix-like DNA-binding domain superfamily/Winged helix DNA-binding domain"/>
    <property type="match status" value="1"/>
</dbReference>
<dbReference type="SMART" id="SM00448">
    <property type="entry name" value="REC"/>
    <property type="match status" value="1"/>
</dbReference>
<evidence type="ECO:0000256" key="7">
    <source>
        <dbReference type="ARBA" id="ARBA00023159"/>
    </source>
</evidence>
<protein>
    <submittedName>
        <fullName evidence="11">Transcriptional regulatory protein MalR</fullName>
        <ecNumber evidence="11">2.7.3.-</ecNumber>
    </submittedName>
</protein>
<evidence type="ECO:0000256" key="4">
    <source>
        <dbReference type="ARBA" id="ARBA00023012"/>
    </source>
</evidence>
<dbReference type="CDD" id="cd19925">
    <property type="entry name" value="REC_citrate_TCS"/>
    <property type="match status" value="1"/>
</dbReference>
<dbReference type="AlphaFoldDB" id="A0A1D7QX35"/>
<dbReference type="Gene3D" id="3.40.50.2300">
    <property type="match status" value="1"/>
</dbReference>
<dbReference type="InterPro" id="IPR036390">
    <property type="entry name" value="WH_DNA-bd_sf"/>
</dbReference>
<reference evidence="11 12" key="1">
    <citation type="submission" date="2015-08" db="EMBL/GenBank/DDBJ databases">
        <title>The complete genome sequence of Bacillus beveridgei MLTeJB.</title>
        <authorList>
            <person name="Hanson T.E."/>
            <person name="Mesa C."/>
            <person name="Basesman S.M."/>
            <person name="Oremland R.S."/>
        </authorList>
    </citation>
    <scope>NUCLEOTIDE SEQUENCE [LARGE SCALE GENOMIC DNA]</scope>
    <source>
        <strain evidence="11 12">MLTeJB</strain>
    </source>
</reference>
<proteinExistence type="predicted"/>
<accession>A0A1D7QX35</accession>
<feature type="modified residue" description="4-aspartylphosphate" evidence="9">
    <location>
        <position position="54"/>
    </location>
</feature>
<dbReference type="OrthoDB" id="9759232at2"/>
<feature type="domain" description="Response regulatory" evidence="10">
    <location>
        <begin position="3"/>
        <end position="119"/>
    </location>
</feature>
<dbReference type="PATRIC" id="fig|632773.3.peg.2326"/>
<keyword evidence="5" id="KW-0805">Transcription regulation</keyword>
<dbReference type="KEGG" id="bbev:BBEV_2208"/>
<keyword evidence="11" id="KW-0808">Transferase</keyword>
<dbReference type="SUPFAM" id="SSF46785">
    <property type="entry name" value="Winged helix' DNA-binding domain"/>
    <property type="match status" value="1"/>
</dbReference>
<dbReference type="GO" id="GO:0003677">
    <property type="term" value="F:DNA binding"/>
    <property type="evidence" value="ECO:0007669"/>
    <property type="project" value="UniProtKB-KW"/>
</dbReference>
<dbReference type="EMBL" id="CP012502">
    <property type="protein sequence ID" value="AOM83566.1"/>
    <property type="molecule type" value="Genomic_DNA"/>
</dbReference>
<evidence type="ECO:0000256" key="2">
    <source>
        <dbReference type="ARBA" id="ARBA00022490"/>
    </source>
</evidence>
<evidence type="ECO:0000256" key="9">
    <source>
        <dbReference type="PROSITE-ProRule" id="PRU00169"/>
    </source>
</evidence>
<dbReference type="InterPro" id="IPR051271">
    <property type="entry name" value="2C-system_Tx_regulators"/>
</dbReference>
<comment type="subcellular location">
    <subcellularLocation>
        <location evidence="1">Cytoplasm</location>
    </subcellularLocation>
</comment>
<keyword evidence="8" id="KW-0804">Transcription</keyword>
<keyword evidence="12" id="KW-1185">Reference proteome</keyword>
<organism evidence="11 12">
    <name type="scientific">Salisediminibacterium beveridgei</name>
    <dbReference type="NCBI Taxonomy" id="632773"/>
    <lineage>
        <taxon>Bacteria</taxon>
        <taxon>Bacillati</taxon>
        <taxon>Bacillota</taxon>
        <taxon>Bacilli</taxon>
        <taxon>Bacillales</taxon>
        <taxon>Bacillaceae</taxon>
        <taxon>Salisediminibacterium</taxon>
    </lineage>
</organism>
<keyword evidence="4" id="KW-0902">Two-component regulatory system</keyword>
<dbReference type="Proteomes" id="UP000094463">
    <property type="component" value="Chromosome"/>
</dbReference>
<evidence type="ECO:0000256" key="3">
    <source>
        <dbReference type="ARBA" id="ARBA00022553"/>
    </source>
</evidence>
<evidence type="ECO:0000256" key="1">
    <source>
        <dbReference type="ARBA" id="ARBA00004496"/>
    </source>
</evidence>
<evidence type="ECO:0000256" key="8">
    <source>
        <dbReference type="ARBA" id="ARBA00023163"/>
    </source>
</evidence>
<dbReference type="STRING" id="632773.BBEV_2208"/>
<dbReference type="PANTHER" id="PTHR45526:SF1">
    <property type="entry name" value="TRANSCRIPTIONAL REGULATORY PROTEIN DCUR-RELATED"/>
    <property type="match status" value="1"/>
</dbReference>
<gene>
    <name evidence="11" type="primary">malR</name>
    <name evidence="11" type="ORF">BBEV_2208</name>
</gene>
<dbReference type="GO" id="GO:0005737">
    <property type="term" value="C:cytoplasm"/>
    <property type="evidence" value="ECO:0007669"/>
    <property type="project" value="UniProtKB-SubCell"/>
</dbReference>
<dbReference type="PIRSF" id="PIRSF006171">
    <property type="entry name" value="RR_citrat_malat"/>
    <property type="match status" value="1"/>
</dbReference>
<dbReference type="PANTHER" id="PTHR45526">
    <property type="entry name" value="TRANSCRIPTIONAL REGULATORY PROTEIN DPIA"/>
    <property type="match status" value="1"/>
</dbReference>
<dbReference type="RefSeq" id="WP_069365533.1">
    <property type="nucleotide sequence ID" value="NZ_CP012502.1"/>
</dbReference>
<evidence type="ECO:0000313" key="11">
    <source>
        <dbReference type="EMBL" id="AOM83566.1"/>
    </source>
</evidence>
<dbReference type="InterPro" id="IPR024187">
    <property type="entry name" value="Sig_transdc_resp-reg_cit/mal"/>
</dbReference>
<keyword evidence="2" id="KW-0963">Cytoplasm</keyword>
<keyword evidence="7" id="KW-0010">Activator</keyword>
<dbReference type="Pfam" id="PF00072">
    <property type="entry name" value="Response_reg"/>
    <property type="match status" value="1"/>
</dbReference>
<keyword evidence="6" id="KW-0238">DNA-binding</keyword>
<name>A0A1D7QX35_9BACI</name>
<sequence length="236" mass="27432">MIRTLIVEDDPMVSEFNKRFLQKISGFELRGICSQAYEAEEVLNSETIDLVLLDIHMPGMNGWDLLKKIRSTNSECDVIIITASHDRESIQKGIRLGAVDYLIKPFEFDRFKEALITYYETRKEILSIHQWKQDEVDRQFKSKTSIASEQSNSDFPKGLTEVTMKRIAESLLLQEEQAFTTEEFAEIIGLSRVSVRKYLNYLVDMHVISESMNYHKVGRPVSTFKVINRERVKKLI</sequence>
<dbReference type="GO" id="GO:0000156">
    <property type="term" value="F:phosphorelay response regulator activity"/>
    <property type="evidence" value="ECO:0007669"/>
    <property type="project" value="TreeGrafter"/>
</dbReference>
<evidence type="ECO:0000256" key="5">
    <source>
        <dbReference type="ARBA" id="ARBA00023015"/>
    </source>
</evidence>
<dbReference type="EC" id="2.7.3.-" evidence="11"/>
<evidence type="ECO:0000259" key="10">
    <source>
        <dbReference type="PROSITE" id="PS50110"/>
    </source>
</evidence>
<dbReference type="GO" id="GO:0003700">
    <property type="term" value="F:DNA-binding transcription factor activity"/>
    <property type="evidence" value="ECO:0007669"/>
    <property type="project" value="InterPro"/>
</dbReference>